<sequence length="112" mass="12489">MWETCVEVEIASAPELKVLGYLKPRACQLQIGDTFINVDTKASPSSMIPSVKIFALKVDLSGFTESWQTLRYKEFANTGSVQTCLSPEGKTSKPITGTEQTKFVYTLKYENK</sequence>
<dbReference type="Pfam" id="PF24758">
    <property type="entry name" value="LRR_At5g56370"/>
    <property type="match status" value="1"/>
</dbReference>
<protein>
    <recommendedName>
        <fullName evidence="1">F-box/LRR-repeat protein 15/At3g58940/PEG3-like LRR domain-containing protein</fullName>
    </recommendedName>
</protein>
<accession>A0A5J9VEH2</accession>
<evidence type="ECO:0000259" key="1">
    <source>
        <dbReference type="Pfam" id="PF24758"/>
    </source>
</evidence>
<dbReference type="Gramene" id="TVU34386">
    <property type="protein sequence ID" value="TVU34386"/>
    <property type="gene ID" value="EJB05_16218"/>
</dbReference>
<dbReference type="EMBL" id="RWGY01000009">
    <property type="protein sequence ID" value="TVU34386.1"/>
    <property type="molecule type" value="Genomic_DNA"/>
</dbReference>
<evidence type="ECO:0000313" key="3">
    <source>
        <dbReference type="Proteomes" id="UP000324897"/>
    </source>
</evidence>
<keyword evidence="3" id="KW-1185">Reference proteome</keyword>
<dbReference type="AlphaFoldDB" id="A0A5J9VEH2"/>
<name>A0A5J9VEH2_9POAL</name>
<feature type="domain" description="F-box/LRR-repeat protein 15/At3g58940/PEG3-like LRR" evidence="1">
    <location>
        <begin position="4"/>
        <end position="61"/>
    </location>
</feature>
<dbReference type="InterPro" id="IPR055411">
    <property type="entry name" value="LRR_FXL15/At3g58940/PEG3-like"/>
</dbReference>
<evidence type="ECO:0000313" key="2">
    <source>
        <dbReference type="EMBL" id="TVU34386.1"/>
    </source>
</evidence>
<organism evidence="2 3">
    <name type="scientific">Eragrostis curvula</name>
    <name type="common">weeping love grass</name>
    <dbReference type="NCBI Taxonomy" id="38414"/>
    <lineage>
        <taxon>Eukaryota</taxon>
        <taxon>Viridiplantae</taxon>
        <taxon>Streptophyta</taxon>
        <taxon>Embryophyta</taxon>
        <taxon>Tracheophyta</taxon>
        <taxon>Spermatophyta</taxon>
        <taxon>Magnoliopsida</taxon>
        <taxon>Liliopsida</taxon>
        <taxon>Poales</taxon>
        <taxon>Poaceae</taxon>
        <taxon>PACMAD clade</taxon>
        <taxon>Chloridoideae</taxon>
        <taxon>Eragrostideae</taxon>
        <taxon>Eragrostidinae</taxon>
        <taxon>Eragrostis</taxon>
    </lineage>
</organism>
<dbReference type="OrthoDB" id="629734at2759"/>
<proteinExistence type="predicted"/>
<dbReference type="Proteomes" id="UP000324897">
    <property type="component" value="Unassembled WGS sequence"/>
</dbReference>
<comment type="caution">
    <text evidence="2">The sequence shown here is derived from an EMBL/GenBank/DDBJ whole genome shotgun (WGS) entry which is preliminary data.</text>
</comment>
<gene>
    <name evidence="2" type="ORF">EJB05_16218</name>
</gene>
<reference evidence="2 3" key="1">
    <citation type="journal article" date="2019" name="Sci. Rep.">
        <title>A high-quality genome of Eragrostis curvula grass provides insights into Poaceae evolution and supports new strategies to enhance forage quality.</title>
        <authorList>
            <person name="Carballo J."/>
            <person name="Santos B.A.C.M."/>
            <person name="Zappacosta D."/>
            <person name="Garbus I."/>
            <person name="Selva J.P."/>
            <person name="Gallo C.A."/>
            <person name="Diaz A."/>
            <person name="Albertini E."/>
            <person name="Caccamo M."/>
            <person name="Echenique V."/>
        </authorList>
    </citation>
    <scope>NUCLEOTIDE SEQUENCE [LARGE SCALE GENOMIC DNA]</scope>
    <source>
        <strain evidence="3">cv. Victoria</strain>
        <tissue evidence="2">Leaf</tissue>
    </source>
</reference>